<dbReference type="AlphaFoldDB" id="A0A419R5W9"/>
<proteinExistence type="predicted"/>
<dbReference type="Proteomes" id="UP000284322">
    <property type="component" value="Unassembled WGS sequence"/>
</dbReference>
<sequence length="267" mass="28539">MLRSLRALTARLGERIDDRWPGLRRRATGLGLALAIEGGIIALLLTLGVASHRQADMSETLVSVVFGPDKAKDTPEPPQPEKAAKSAPRVATNTPVTPQPTPPQPQAVPIPNPAPTTPPAALIPLTRDQMAGSNISNIKPKLPTGPPDRSMGPPNTGSSGDTPRVGTTAGGQPLYAAAWYREPYPDELSGYLSTANGPGWALINCQTVRDYRVENCVLEDEWPNGSGIGRAVLAAAWQFRVRPPRVGGVSQVGDWVRIRITYQNKRG</sequence>
<evidence type="ECO:0000313" key="3">
    <source>
        <dbReference type="EMBL" id="RJX71292.1"/>
    </source>
</evidence>
<protein>
    <recommendedName>
        <fullName evidence="5">Protein TonB</fullName>
    </recommendedName>
</protein>
<comment type="caution">
    <text evidence="3">The sequence shown here is derived from an EMBL/GenBank/DDBJ whole genome shotgun (WGS) entry which is preliminary data.</text>
</comment>
<organism evidence="3 4">
    <name type="scientific">Tsuneonella suprasediminis</name>
    <dbReference type="NCBI Taxonomy" id="2306996"/>
    <lineage>
        <taxon>Bacteria</taxon>
        <taxon>Pseudomonadati</taxon>
        <taxon>Pseudomonadota</taxon>
        <taxon>Alphaproteobacteria</taxon>
        <taxon>Sphingomonadales</taxon>
        <taxon>Erythrobacteraceae</taxon>
        <taxon>Tsuneonella</taxon>
    </lineage>
</organism>
<evidence type="ECO:0008006" key="5">
    <source>
        <dbReference type="Google" id="ProtNLM"/>
    </source>
</evidence>
<dbReference type="EMBL" id="RAHJ01000003">
    <property type="protein sequence ID" value="RJX71292.1"/>
    <property type="molecule type" value="Genomic_DNA"/>
</dbReference>
<evidence type="ECO:0000256" key="2">
    <source>
        <dbReference type="SAM" id="Phobius"/>
    </source>
</evidence>
<feature type="region of interest" description="Disordered" evidence="1">
    <location>
        <begin position="133"/>
        <end position="167"/>
    </location>
</feature>
<keyword evidence="4" id="KW-1185">Reference proteome</keyword>
<feature type="region of interest" description="Disordered" evidence="1">
    <location>
        <begin position="68"/>
        <end position="121"/>
    </location>
</feature>
<evidence type="ECO:0000256" key="1">
    <source>
        <dbReference type="SAM" id="MobiDB-lite"/>
    </source>
</evidence>
<name>A0A419R5W9_9SPHN</name>
<dbReference type="RefSeq" id="WP_120106408.1">
    <property type="nucleotide sequence ID" value="NZ_DATCMS010000005.1"/>
</dbReference>
<accession>A0A419R5W9</accession>
<feature type="compositionally biased region" description="Pro residues" evidence="1">
    <location>
        <begin position="97"/>
        <end position="118"/>
    </location>
</feature>
<feature type="transmembrane region" description="Helical" evidence="2">
    <location>
        <begin position="29"/>
        <end position="50"/>
    </location>
</feature>
<keyword evidence="2" id="KW-1133">Transmembrane helix</keyword>
<gene>
    <name evidence="3" type="ORF">D6858_01375</name>
</gene>
<dbReference type="OrthoDB" id="7410762at2"/>
<keyword evidence="2" id="KW-0472">Membrane</keyword>
<reference evidence="3 4" key="1">
    <citation type="submission" date="2018-09" db="EMBL/GenBank/DDBJ databases">
        <title>Altererythrobacter sp.Ery1 and Ery12, the genome sequencing of novel strains in genus Alterythrobacter.</title>
        <authorList>
            <person name="Cheng H."/>
            <person name="Wu Y.-H."/>
            <person name="Fang C."/>
            <person name="Xu X.-W."/>
        </authorList>
    </citation>
    <scope>NUCLEOTIDE SEQUENCE [LARGE SCALE GENOMIC DNA]</scope>
    <source>
        <strain evidence="3 4">Ery12</strain>
    </source>
</reference>
<keyword evidence="2" id="KW-0812">Transmembrane</keyword>
<evidence type="ECO:0000313" key="4">
    <source>
        <dbReference type="Proteomes" id="UP000284322"/>
    </source>
</evidence>